<evidence type="ECO:0000313" key="2">
    <source>
        <dbReference type="EMBL" id="EFE93493.1"/>
    </source>
</evidence>
<dbReference type="AlphaFoldDB" id="D4E9S6"/>
<dbReference type="STRING" id="667129.HMPREF0758_4926"/>
<accession>D4E9S6</accession>
<protein>
    <submittedName>
        <fullName evidence="2">Uncharacterized protein</fullName>
    </submittedName>
</protein>
<gene>
    <name evidence="2" type="ORF">HMPREF0758_4926</name>
</gene>
<sequence length="251" mass="27655">MKMHRIDTPTAQIDKFGQGKNGFTNGDQSTGRRATDLNSDMWDAVQEEIANAIEKTGIVLDKNSHDQLYKAIQKTIEEKGYVKKSGDKMTGDLTGTNITANRFKIGGNIQLYDNVGDLVMQVGTKQFRVQNNGELKAERMTASNDIFVGSSGGAGVRIYTDAGDLVFQVNDKTFKLQNNGEIISPLNIRANGRVYSGDSYIKEDGNIFGTVFGGFINDWIERIFNKKTQPALGKMVGLKMVQQELLPNGDT</sequence>
<evidence type="ECO:0000256" key="1">
    <source>
        <dbReference type="SAM" id="MobiDB-lite"/>
    </source>
</evidence>
<keyword evidence="3" id="KW-1185">Reference proteome</keyword>
<evidence type="ECO:0000313" key="3">
    <source>
        <dbReference type="Proteomes" id="UP000005723"/>
    </source>
</evidence>
<reference evidence="2 3" key="1">
    <citation type="submission" date="2010-01" db="EMBL/GenBank/DDBJ databases">
        <authorList>
            <person name="Muzny D."/>
            <person name="Qin X."/>
            <person name="Deng J."/>
            <person name="Jiang H."/>
            <person name="Liu Y."/>
            <person name="Qu J."/>
            <person name="Song X.-Z."/>
            <person name="Zhang L."/>
            <person name="Thornton R."/>
            <person name="Coyle M."/>
            <person name="Francisco L."/>
            <person name="Jackson L."/>
            <person name="Javaid M."/>
            <person name="Korchina V."/>
            <person name="Kovar C."/>
            <person name="Mata R."/>
            <person name="Mathew T."/>
            <person name="Ngo R."/>
            <person name="Nguyen L."/>
            <person name="Nguyen N."/>
            <person name="Okwuonu G."/>
            <person name="Ongeri F."/>
            <person name="Pham C."/>
            <person name="Simmons D."/>
            <person name="Wilczek-Boney K."/>
            <person name="Hale W."/>
            <person name="Jakkamsetti A."/>
            <person name="Pham P."/>
            <person name="Ruth R."/>
            <person name="San Lucas F."/>
            <person name="Warren J."/>
            <person name="Zhang J."/>
            <person name="Zhao Z."/>
            <person name="Zhou C."/>
            <person name="Zhu D."/>
            <person name="Lee S."/>
            <person name="Bess C."/>
            <person name="Blankenburg K."/>
            <person name="Forbes L."/>
            <person name="Fu Q."/>
            <person name="Gubbala S."/>
            <person name="Hirani K."/>
            <person name="Jayaseelan J.C."/>
            <person name="Lara F."/>
            <person name="Munidasa M."/>
            <person name="Palculict T."/>
            <person name="Patil S."/>
            <person name="Pu L.-L."/>
            <person name="Saada N."/>
            <person name="Tang L."/>
            <person name="Weissenberger G."/>
            <person name="Zhu Y."/>
            <person name="Hemphill L."/>
            <person name="Shang Y."/>
            <person name="Youmans B."/>
            <person name="Ayvaz T."/>
            <person name="Ross M."/>
            <person name="Santibanez J."/>
            <person name="Aqrawi P."/>
            <person name="Gross S."/>
            <person name="Joshi V."/>
            <person name="Fowler G."/>
            <person name="Nazareth L."/>
            <person name="Reid J."/>
            <person name="Worley K."/>
            <person name="Petrosino J."/>
            <person name="Highlander S."/>
            <person name="Gibbs R."/>
        </authorList>
    </citation>
    <scope>NUCLEOTIDE SEQUENCE [LARGE SCALE GENOMIC DNA]</scope>
    <source>
        <strain evidence="2 3">DSM 4582</strain>
    </source>
</reference>
<feature type="compositionally biased region" description="Polar residues" evidence="1">
    <location>
        <begin position="21"/>
        <end position="35"/>
    </location>
</feature>
<dbReference type="Proteomes" id="UP000005723">
    <property type="component" value="Unassembled WGS sequence"/>
</dbReference>
<organism evidence="2 3">
    <name type="scientific">Serratia odorifera DSM 4582</name>
    <dbReference type="NCBI Taxonomy" id="667129"/>
    <lineage>
        <taxon>Bacteria</taxon>
        <taxon>Pseudomonadati</taxon>
        <taxon>Pseudomonadota</taxon>
        <taxon>Gammaproteobacteria</taxon>
        <taxon>Enterobacterales</taxon>
        <taxon>Yersiniaceae</taxon>
        <taxon>Serratia</taxon>
    </lineage>
</organism>
<dbReference type="Gene3D" id="6.20.70.20">
    <property type="match status" value="1"/>
</dbReference>
<name>D4E9S6_SEROD</name>
<dbReference type="HOGENOM" id="CLU_1106521_0_0_6"/>
<proteinExistence type="predicted"/>
<feature type="region of interest" description="Disordered" evidence="1">
    <location>
        <begin position="1"/>
        <end position="35"/>
    </location>
</feature>
<dbReference type="EMBL" id="ADBY01000060">
    <property type="protein sequence ID" value="EFE93493.1"/>
    <property type="molecule type" value="Genomic_DNA"/>
</dbReference>
<comment type="caution">
    <text evidence="2">The sequence shown here is derived from an EMBL/GenBank/DDBJ whole genome shotgun (WGS) entry which is preliminary data.</text>
</comment>